<dbReference type="PANTHER" id="PTHR42796">
    <property type="entry name" value="FUMARYLACETOACETATE HYDROLASE DOMAIN-CONTAINING PROTEIN 2A-RELATED"/>
    <property type="match status" value="1"/>
</dbReference>
<proteinExistence type="inferred from homology"/>
<dbReference type="EMBL" id="FNVO01000012">
    <property type="protein sequence ID" value="SEG78645.1"/>
    <property type="molecule type" value="Genomic_DNA"/>
</dbReference>
<dbReference type="InterPro" id="IPR011234">
    <property type="entry name" value="Fumarylacetoacetase-like_C"/>
</dbReference>
<dbReference type="Pfam" id="PF01557">
    <property type="entry name" value="FAA_hydrolase"/>
    <property type="match status" value="1"/>
</dbReference>
<evidence type="ECO:0000259" key="3">
    <source>
        <dbReference type="Pfam" id="PF01557"/>
    </source>
</evidence>
<gene>
    <name evidence="4" type="ORF">SAMN04489712_112105</name>
</gene>
<name>A0A1H6D1I6_9ACTN</name>
<evidence type="ECO:0000256" key="2">
    <source>
        <dbReference type="ARBA" id="ARBA00022723"/>
    </source>
</evidence>
<dbReference type="GO" id="GO:0003824">
    <property type="term" value="F:catalytic activity"/>
    <property type="evidence" value="ECO:0007669"/>
    <property type="project" value="InterPro"/>
</dbReference>
<dbReference type="InterPro" id="IPR051121">
    <property type="entry name" value="FAH"/>
</dbReference>
<protein>
    <submittedName>
        <fullName evidence="4">2-keto-4-pentenoate hydratase/2-oxohepta-3-ene-1,7-dioic acid hydratase (Catechol pathway)</fullName>
    </submittedName>
</protein>
<accession>A0A1H6D1I6</accession>
<evidence type="ECO:0000256" key="1">
    <source>
        <dbReference type="ARBA" id="ARBA00010211"/>
    </source>
</evidence>
<keyword evidence="2" id="KW-0479">Metal-binding</keyword>
<keyword evidence="5" id="KW-1185">Reference proteome</keyword>
<dbReference type="OrthoDB" id="9805307at2"/>
<evidence type="ECO:0000313" key="5">
    <source>
        <dbReference type="Proteomes" id="UP000236723"/>
    </source>
</evidence>
<dbReference type="GO" id="GO:0044281">
    <property type="term" value="P:small molecule metabolic process"/>
    <property type="evidence" value="ECO:0007669"/>
    <property type="project" value="UniProtKB-ARBA"/>
</dbReference>
<comment type="similarity">
    <text evidence="1">Belongs to the FAH family.</text>
</comment>
<feature type="domain" description="Fumarylacetoacetase-like C-terminal" evidence="3">
    <location>
        <begin position="74"/>
        <end position="278"/>
    </location>
</feature>
<dbReference type="InterPro" id="IPR036663">
    <property type="entry name" value="Fumarylacetoacetase_C_sf"/>
</dbReference>
<evidence type="ECO:0000313" key="4">
    <source>
        <dbReference type="EMBL" id="SEG78645.1"/>
    </source>
</evidence>
<reference evidence="5" key="1">
    <citation type="submission" date="2016-10" db="EMBL/GenBank/DDBJ databases">
        <authorList>
            <person name="Varghese N."/>
            <person name="Submissions S."/>
        </authorList>
    </citation>
    <scope>NUCLEOTIDE SEQUENCE [LARGE SCALE GENOMIC DNA]</scope>
    <source>
        <strain evidence="5">DSM 43163</strain>
    </source>
</reference>
<sequence>MRVANLNDRAVLLAGDGAIDVEYASSGRFGPALSAVYERWDEFSAWATNAPRLPDPEPYSRADLRAPVPAPRQVFAIGLNYHAHAAESGLAAPEQPVVFTKFPTCITGPYDDITLPEGGHTDWEVELVAVIGRTARHVPEADAWNHIAGLTAGQDLSERITQLAGPAPQFSLGKSLPGFGPIGPCVVTIDEFDDPDDVALGCRVGAECVQQARTGDMIFSIPRLVEVLSAQLPLLPGDLIFTGTPAGVGLGRTPQRWLAPGDELVTYIETIGEMRHRLVATPHM</sequence>
<dbReference type="Gene3D" id="3.90.850.10">
    <property type="entry name" value="Fumarylacetoacetase-like, C-terminal domain"/>
    <property type="match status" value="1"/>
</dbReference>
<organism evidence="4 5">
    <name type="scientific">Thermomonospora echinospora</name>
    <dbReference type="NCBI Taxonomy" id="1992"/>
    <lineage>
        <taxon>Bacteria</taxon>
        <taxon>Bacillati</taxon>
        <taxon>Actinomycetota</taxon>
        <taxon>Actinomycetes</taxon>
        <taxon>Streptosporangiales</taxon>
        <taxon>Thermomonosporaceae</taxon>
        <taxon>Thermomonospora</taxon>
    </lineage>
</organism>
<dbReference type="PANTHER" id="PTHR42796:SF4">
    <property type="entry name" value="FUMARYLACETOACETATE HYDROLASE DOMAIN-CONTAINING PROTEIN 2A"/>
    <property type="match status" value="1"/>
</dbReference>
<dbReference type="GO" id="GO:0046872">
    <property type="term" value="F:metal ion binding"/>
    <property type="evidence" value="ECO:0007669"/>
    <property type="project" value="UniProtKB-KW"/>
</dbReference>
<dbReference type="SUPFAM" id="SSF56529">
    <property type="entry name" value="FAH"/>
    <property type="match status" value="1"/>
</dbReference>
<dbReference type="RefSeq" id="WP_103940649.1">
    <property type="nucleotide sequence ID" value="NZ_FNVO01000012.1"/>
</dbReference>
<dbReference type="Proteomes" id="UP000236723">
    <property type="component" value="Unassembled WGS sequence"/>
</dbReference>
<dbReference type="AlphaFoldDB" id="A0A1H6D1I6"/>